<name>A0A815JP12_ADIRI</name>
<evidence type="ECO:0000256" key="1">
    <source>
        <dbReference type="PROSITE-ProRule" id="PRU00076"/>
    </source>
</evidence>
<proteinExistence type="predicted"/>
<sequence>MSKQFEHLANEILITIFDYVSVQDLYRSFWGLNQRLNDLLQSLNKLSVKIENNDLSLIETLADRIIRLEVDIPDGVNWSLFPNLRSLTLKRITFPQSNELALAHLPHLTYFSLLSYRLSTFRHHNSCSSNSCHEKAECHPLRNDPSKYLYLCPNNSTGVNCSIEDLHCTNDYCAPTAL</sequence>
<comment type="caution">
    <text evidence="1">Lacks conserved residue(s) required for the propagation of feature annotation.</text>
</comment>
<keyword evidence="1" id="KW-1015">Disulfide bond</keyword>
<dbReference type="EMBL" id="CAJNOJ010000300">
    <property type="protein sequence ID" value="CAF1382017.1"/>
    <property type="molecule type" value="Genomic_DNA"/>
</dbReference>
<dbReference type="PROSITE" id="PS50026">
    <property type="entry name" value="EGF_3"/>
    <property type="match status" value="1"/>
</dbReference>
<dbReference type="AlphaFoldDB" id="A0A815JP12"/>
<dbReference type="Gene3D" id="2.10.25.10">
    <property type="entry name" value="Laminin"/>
    <property type="match status" value="1"/>
</dbReference>
<feature type="disulfide bond" evidence="1">
    <location>
        <begin position="152"/>
        <end position="161"/>
    </location>
</feature>
<evidence type="ECO:0000259" key="2">
    <source>
        <dbReference type="PROSITE" id="PS50026"/>
    </source>
</evidence>
<feature type="domain" description="EGF-like" evidence="2">
    <location>
        <begin position="123"/>
        <end position="162"/>
    </location>
</feature>
<dbReference type="Proteomes" id="UP000663852">
    <property type="component" value="Unassembled WGS sequence"/>
</dbReference>
<gene>
    <name evidence="3" type="ORF">EDS130_LOCUS34981</name>
</gene>
<evidence type="ECO:0000313" key="3">
    <source>
        <dbReference type="EMBL" id="CAF1382017.1"/>
    </source>
</evidence>
<dbReference type="InterPro" id="IPR000742">
    <property type="entry name" value="EGF"/>
</dbReference>
<accession>A0A815JP12</accession>
<organism evidence="3 4">
    <name type="scientific">Adineta ricciae</name>
    <name type="common">Rotifer</name>
    <dbReference type="NCBI Taxonomy" id="249248"/>
    <lineage>
        <taxon>Eukaryota</taxon>
        <taxon>Metazoa</taxon>
        <taxon>Spiralia</taxon>
        <taxon>Gnathifera</taxon>
        <taxon>Rotifera</taxon>
        <taxon>Eurotatoria</taxon>
        <taxon>Bdelloidea</taxon>
        <taxon>Adinetida</taxon>
        <taxon>Adinetidae</taxon>
        <taxon>Adineta</taxon>
    </lineage>
</organism>
<evidence type="ECO:0000313" key="4">
    <source>
        <dbReference type="Proteomes" id="UP000663852"/>
    </source>
</evidence>
<keyword evidence="1" id="KW-0245">EGF-like domain</keyword>
<protein>
    <recommendedName>
        <fullName evidence="2">EGF-like domain-containing protein</fullName>
    </recommendedName>
</protein>
<reference evidence="3" key="1">
    <citation type="submission" date="2021-02" db="EMBL/GenBank/DDBJ databases">
        <authorList>
            <person name="Nowell W R."/>
        </authorList>
    </citation>
    <scope>NUCLEOTIDE SEQUENCE</scope>
</reference>
<comment type="caution">
    <text evidence="3">The sequence shown here is derived from an EMBL/GenBank/DDBJ whole genome shotgun (WGS) entry which is preliminary data.</text>
</comment>